<evidence type="ECO:0000256" key="1">
    <source>
        <dbReference type="SAM" id="MobiDB-lite"/>
    </source>
</evidence>
<dbReference type="SUPFAM" id="SSF53067">
    <property type="entry name" value="Actin-like ATPase domain"/>
    <property type="match status" value="1"/>
</dbReference>
<feature type="domain" description="Hydantoinase/oxoprolinase N-terminal" evidence="3">
    <location>
        <begin position="43"/>
        <end position="222"/>
    </location>
</feature>
<evidence type="ECO:0000313" key="6">
    <source>
        <dbReference type="Proteomes" id="UP001524318"/>
    </source>
</evidence>
<dbReference type="InterPro" id="IPR002821">
    <property type="entry name" value="Hydantoinase_A"/>
</dbReference>
<evidence type="ECO:0000259" key="2">
    <source>
        <dbReference type="Pfam" id="PF01968"/>
    </source>
</evidence>
<dbReference type="Pfam" id="PF01968">
    <property type="entry name" value="Hydantoinase_A"/>
    <property type="match status" value="1"/>
</dbReference>
<organism evidence="5 6">
    <name type="scientific">Pseudarthrobacter humi</name>
    <dbReference type="NCBI Taxonomy" id="2952523"/>
    <lineage>
        <taxon>Bacteria</taxon>
        <taxon>Bacillati</taxon>
        <taxon>Actinomycetota</taxon>
        <taxon>Actinomycetes</taxon>
        <taxon>Micrococcales</taxon>
        <taxon>Micrococcaceae</taxon>
        <taxon>Pseudarthrobacter</taxon>
    </lineage>
</organism>
<proteinExistence type="predicted"/>
<dbReference type="PANTHER" id="PTHR11365:SF23">
    <property type="entry name" value="HYPOTHETICAL 5-OXOPROLINASE (EUROFUNG)-RELATED"/>
    <property type="match status" value="1"/>
</dbReference>
<dbReference type="Proteomes" id="UP001524318">
    <property type="component" value="Unassembled WGS sequence"/>
</dbReference>
<dbReference type="Pfam" id="PF19278">
    <property type="entry name" value="Hydant_A_C"/>
    <property type="match status" value="1"/>
</dbReference>
<sequence>MTCDARHVRLKNRPNGNGTSSTHFDPHHLHTSSKHSQEEMSLRIGVDTGGTFTDLCAFDEFNGQVHVRKVSSTPDDPGRAIIRGVHELLEQIGGRTIDEISYFAHGTTVGTNALLTGQGVRTGLITTKGFRDLLELGRGRRPHMYDLQADKSEPFIPRDLRLEVAERVRHDGRVEIPLDLDEVRSAVRELKSQGVESIAVCLLYSYVRPEHEHEIGRIISEEFPEAYVSLSSEVLPEFREFERLSTVVTNAYVGPVVARYLARLRRNLADAGLKCLPHVTQSNGGIIPFPTAEELPVRLVLSGPSTGVVGAAAIASAAGSPDIITFDMGGTSSDVSLVQNGTPKVTSSMELDGRPIRSPMLDIHTVGAGGGSIAWTDSGNHLRVGPASAGAYPGPACYGNGQEATVTDANVVLQVLNPEYLLNGQLKIDAQASHRAIKALADPLGLTVQETAQGIIRVVTANMARAIRVISVQRGYDPRDYVLVPFGGAGPLHASRLALELGSSTILVPETPGAQSALGLLMTDIRSDFMRTQIMLASAAATTDFNEVFNELTDHAADWFEEEGIEEHRRSLSRRVEMRYAGQNYELAVDVPDGDITSDAISDLIRSFQSAHDRMYGYSANEEVVEAVTFRVQAIATVPRADLRRSTFQGRAVEAAVVGTREVYLPEEGGYTLCPVYDRSLLDVGHRIVGPAIVEQMDTTTLLLSSDVCVVDDLRNLVIEIRRSTSE</sequence>
<dbReference type="InterPro" id="IPR008040">
    <property type="entry name" value="Hydant_A_N"/>
</dbReference>
<feature type="domain" description="Acetophenone carboxylase-like C-terminal" evidence="4">
    <location>
        <begin position="539"/>
        <end position="715"/>
    </location>
</feature>
<dbReference type="InterPro" id="IPR043129">
    <property type="entry name" value="ATPase_NBD"/>
</dbReference>
<dbReference type="RefSeq" id="WP_254749431.1">
    <property type="nucleotide sequence ID" value="NZ_JANCLV010000004.1"/>
</dbReference>
<protein>
    <submittedName>
        <fullName evidence="5">Hydantoinase/oxoprolinase family protein</fullName>
    </submittedName>
</protein>
<gene>
    <name evidence="5" type="ORF">NFC73_08900</name>
</gene>
<dbReference type="EMBL" id="JANCLV010000004">
    <property type="protein sequence ID" value="MCP8999847.1"/>
    <property type="molecule type" value="Genomic_DNA"/>
</dbReference>
<reference evidence="5 6" key="1">
    <citation type="submission" date="2022-06" db="EMBL/GenBank/DDBJ databases">
        <title>Pseudarthrobacter sp. strain RMG13 Genome sequencing and assembly.</title>
        <authorList>
            <person name="Kim I."/>
        </authorList>
    </citation>
    <scope>NUCLEOTIDE SEQUENCE [LARGE SCALE GENOMIC DNA]</scope>
    <source>
        <strain evidence="5 6">RMG13</strain>
    </source>
</reference>
<dbReference type="InterPro" id="IPR045079">
    <property type="entry name" value="Oxoprolinase-like"/>
</dbReference>
<accession>A0ABT1LN35</accession>
<evidence type="ECO:0000259" key="4">
    <source>
        <dbReference type="Pfam" id="PF19278"/>
    </source>
</evidence>
<feature type="domain" description="Hydantoinase A/oxoprolinase" evidence="2">
    <location>
        <begin position="243"/>
        <end position="528"/>
    </location>
</feature>
<keyword evidence="6" id="KW-1185">Reference proteome</keyword>
<feature type="compositionally biased region" description="Polar residues" evidence="1">
    <location>
        <begin position="14"/>
        <end position="23"/>
    </location>
</feature>
<dbReference type="InterPro" id="IPR049517">
    <property type="entry name" value="ACX-like_C"/>
</dbReference>
<evidence type="ECO:0000313" key="5">
    <source>
        <dbReference type="EMBL" id="MCP8999847.1"/>
    </source>
</evidence>
<name>A0ABT1LN35_9MICC</name>
<evidence type="ECO:0000259" key="3">
    <source>
        <dbReference type="Pfam" id="PF05378"/>
    </source>
</evidence>
<comment type="caution">
    <text evidence="5">The sequence shown here is derived from an EMBL/GenBank/DDBJ whole genome shotgun (WGS) entry which is preliminary data.</text>
</comment>
<dbReference type="Pfam" id="PF05378">
    <property type="entry name" value="Hydant_A_N"/>
    <property type="match status" value="1"/>
</dbReference>
<dbReference type="PANTHER" id="PTHR11365">
    <property type="entry name" value="5-OXOPROLINASE RELATED"/>
    <property type="match status" value="1"/>
</dbReference>
<feature type="region of interest" description="Disordered" evidence="1">
    <location>
        <begin position="1"/>
        <end position="39"/>
    </location>
</feature>